<keyword evidence="2" id="KW-1185">Reference proteome</keyword>
<evidence type="ECO:0000313" key="2">
    <source>
        <dbReference type="Proteomes" id="UP000626656"/>
    </source>
</evidence>
<comment type="caution">
    <text evidence="1">The sequence shown here is derived from an EMBL/GenBank/DDBJ whole genome shotgun (WGS) entry which is preliminary data.</text>
</comment>
<dbReference type="Proteomes" id="UP000626656">
    <property type="component" value="Unassembled WGS sequence"/>
</dbReference>
<sequence>MHANTDEDGFVKKMTYTPGNVHDSKEFYKLLGINKHKNKIKTCGEVYADLYAFFSEQVKSLIVSKRSCNGLFSCLWVGGHFCI</sequence>
<organism evidence="1 2">
    <name type="scientific">Bathymodiolus thermophilus thioautotrophic gill symbiont</name>
    <dbReference type="NCBI Taxonomy" id="2360"/>
    <lineage>
        <taxon>Bacteria</taxon>
        <taxon>Pseudomonadati</taxon>
        <taxon>Pseudomonadota</taxon>
        <taxon>Gammaproteobacteria</taxon>
        <taxon>sulfur-oxidizing symbionts</taxon>
    </lineage>
</organism>
<evidence type="ECO:0008006" key="3">
    <source>
        <dbReference type="Google" id="ProtNLM"/>
    </source>
</evidence>
<reference evidence="1 2" key="1">
    <citation type="submission" date="2020-05" db="EMBL/GenBank/DDBJ databases">
        <authorList>
            <person name="Petersen J."/>
            <person name="Sayavedra L."/>
        </authorList>
    </citation>
    <scope>NUCLEOTIDE SEQUENCE [LARGE SCALE GENOMIC DNA]</scope>
    <source>
        <strain evidence="1">B azoricus SOX ET2 1586I</strain>
    </source>
</reference>
<accession>A0ABM8M6P0</accession>
<evidence type="ECO:0000313" key="1">
    <source>
        <dbReference type="EMBL" id="CAB5501072.1"/>
    </source>
</evidence>
<proteinExistence type="predicted"/>
<protein>
    <recommendedName>
        <fullName evidence="3">Transposase IS4-like domain-containing protein</fullName>
    </recommendedName>
</protein>
<dbReference type="EMBL" id="CAHJWF010000197">
    <property type="protein sequence ID" value="CAB5501072.1"/>
    <property type="molecule type" value="Genomic_DNA"/>
</dbReference>
<name>A0ABM8M6P0_9GAMM</name>
<gene>
    <name evidence="1" type="ORF">AZO1586I_745</name>
</gene>